<feature type="compositionally biased region" description="Basic and acidic residues" evidence="1">
    <location>
        <begin position="1"/>
        <end position="14"/>
    </location>
</feature>
<dbReference type="EMBL" id="CP045309">
    <property type="protein sequence ID" value="QGL48238.1"/>
    <property type="molecule type" value="Genomic_DNA"/>
</dbReference>
<sequence>MKGEELREALRHEMAGVVPPPPLDATTALGAARRTRARRRTGWACAGSAAVVLAVAGVAAVGTTGAGVPGTGTAGPGGLSPAASGTKPSPAPSAPETASPWPTGPDGRPQEDRTARAGNRHDQAVRLLNELISAVPAGYVVPENRPNQPVDDDPQRSSQAEFEDRVEGVDVWRYTSTATVTQGDRTGRVLVEVYTRGNTLPTEPCALTRQFWGMQGECQVVTVGEAKVGVVVRPTVDRRFEQWSAYRHPDGVVTFVAQTPNFGSPQHGLAKLPFTVPQLAALAMDDRFHLQ</sequence>
<reference evidence="3 6" key="2">
    <citation type="submission" date="2020-02" db="EMBL/GenBank/DDBJ databases">
        <title>WGS of Micromonospora spp. isolated from hot spring.</title>
        <authorList>
            <person name="Thawai C."/>
        </authorList>
    </citation>
    <scope>NUCLEOTIDE SEQUENCE [LARGE SCALE GENOMIC DNA]</scope>
    <source>
        <strain evidence="3 6">TMS7</strain>
    </source>
</reference>
<evidence type="ECO:0000313" key="5">
    <source>
        <dbReference type="Proteomes" id="UP000402241"/>
    </source>
</evidence>
<protein>
    <submittedName>
        <fullName evidence="3">Uncharacterized protein</fullName>
    </submittedName>
</protein>
<keyword evidence="2" id="KW-0812">Transmembrane</keyword>
<dbReference type="Proteomes" id="UP000477779">
    <property type="component" value="Unassembled WGS sequence"/>
</dbReference>
<reference evidence="4 5" key="1">
    <citation type="submission" date="2019-10" db="EMBL/GenBank/DDBJ databases">
        <title>Genome Sequence of Micromonospora terminaliae DSM 101760.</title>
        <authorList>
            <person name="Guo L."/>
        </authorList>
    </citation>
    <scope>NUCLEOTIDE SEQUENCE [LARGE SCALE GENOMIC DNA]</scope>
    <source>
        <strain evidence="4 5">DSM 101760</strain>
    </source>
</reference>
<evidence type="ECO:0000313" key="6">
    <source>
        <dbReference type="Proteomes" id="UP000477779"/>
    </source>
</evidence>
<feature type="region of interest" description="Disordered" evidence="1">
    <location>
        <begin position="1"/>
        <end position="26"/>
    </location>
</feature>
<keyword evidence="5" id="KW-1185">Reference proteome</keyword>
<feature type="compositionally biased region" description="Low complexity" evidence="1">
    <location>
        <begin position="79"/>
        <end position="101"/>
    </location>
</feature>
<keyword evidence="2" id="KW-0472">Membrane</keyword>
<evidence type="ECO:0000256" key="2">
    <source>
        <dbReference type="SAM" id="Phobius"/>
    </source>
</evidence>
<dbReference type="Proteomes" id="UP000402241">
    <property type="component" value="Chromosome"/>
</dbReference>
<accession>A0AAJ2ZB70</accession>
<keyword evidence="2" id="KW-1133">Transmembrane helix</keyword>
<feature type="region of interest" description="Disordered" evidence="1">
    <location>
        <begin position="139"/>
        <end position="164"/>
    </location>
</feature>
<dbReference type="EMBL" id="JAAHBZ010000002">
    <property type="protein sequence ID" value="NES26982.1"/>
    <property type="molecule type" value="Genomic_DNA"/>
</dbReference>
<name>A0AAJ2ZB70_9ACTN</name>
<proteinExistence type="predicted"/>
<dbReference type="AlphaFoldDB" id="A0AAJ2ZB70"/>
<organism evidence="3 6">
    <name type="scientific">Micromonospora terminaliae</name>
    <dbReference type="NCBI Taxonomy" id="1914461"/>
    <lineage>
        <taxon>Bacteria</taxon>
        <taxon>Bacillati</taxon>
        <taxon>Actinomycetota</taxon>
        <taxon>Actinomycetes</taxon>
        <taxon>Micromonosporales</taxon>
        <taxon>Micromonosporaceae</taxon>
        <taxon>Micromonospora</taxon>
    </lineage>
</organism>
<feature type="region of interest" description="Disordered" evidence="1">
    <location>
        <begin position="72"/>
        <end position="116"/>
    </location>
</feature>
<gene>
    <name evidence="3" type="ORF">G3561_05335</name>
    <name evidence="4" type="ORF">GCE86_15135</name>
</gene>
<evidence type="ECO:0000313" key="4">
    <source>
        <dbReference type="EMBL" id="QGL48238.1"/>
    </source>
</evidence>
<evidence type="ECO:0000256" key="1">
    <source>
        <dbReference type="SAM" id="MobiDB-lite"/>
    </source>
</evidence>
<feature type="transmembrane region" description="Helical" evidence="2">
    <location>
        <begin position="43"/>
        <end position="62"/>
    </location>
</feature>
<evidence type="ECO:0000313" key="3">
    <source>
        <dbReference type="EMBL" id="NES26982.1"/>
    </source>
</evidence>
<dbReference type="RefSeq" id="WP_154227568.1">
    <property type="nucleotide sequence ID" value="NZ_CP045309.1"/>
</dbReference>